<dbReference type="EMBL" id="JADGKB010000153">
    <property type="protein sequence ID" value="KAJ3252131.1"/>
    <property type="molecule type" value="Genomic_DNA"/>
</dbReference>
<feature type="transmembrane region" description="Helical" evidence="2">
    <location>
        <begin position="239"/>
        <end position="261"/>
    </location>
</feature>
<feature type="transmembrane region" description="Helical" evidence="2">
    <location>
        <begin position="214"/>
        <end position="233"/>
    </location>
</feature>
<dbReference type="AlphaFoldDB" id="A0AAD5UDS1"/>
<comment type="caution">
    <text evidence="4">The sequence shown here is derived from an EMBL/GenBank/DDBJ whole genome shotgun (WGS) entry which is preliminary data.</text>
</comment>
<reference evidence="4" key="1">
    <citation type="submission" date="2020-05" db="EMBL/GenBank/DDBJ databases">
        <title>Phylogenomic resolution of chytrid fungi.</title>
        <authorList>
            <person name="Stajich J.E."/>
            <person name="Amses K."/>
            <person name="Simmons R."/>
            <person name="Seto K."/>
            <person name="Myers J."/>
            <person name="Bonds A."/>
            <person name="Quandt C.A."/>
            <person name="Barry K."/>
            <person name="Liu P."/>
            <person name="Grigoriev I."/>
            <person name="Longcore J.E."/>
            <person name="James T.Y."/>
        </authorList>
    </citation>
    <scope>NUCLEOTIDE SEQUENCE</scope>
    <source>
        <strain evidence="4">PLAUS21</strain>
    </source>
</reference>
<keyword evidence="2" id="KW-0812">Transmembrane</keyword>
<gene>
    <name evidence="4" type="ORF">HK103_001828</name>
</gene>
<evidence type="ECO:0000256" key="3">
    <source>
        <dbReference type="SAM" id="SignalP"/>
    </source>
</evidence>
<protein>
    <submittedName>
        <fullName evidence="4">Uncharacterized protein</fullName>
    </submittedName>
</protein>
<feature type="signal peptide" evidence="3">
    <location>
        <begin position="1"/>
        <end position="15"/>
    </location>
</feature>
<organism evidence="4 5">
    <name type="scientific">Boothiomyces macroporosus</name>
    <dbReference type="NCBI Taxonomy" id="261099"/>
    <lineage>
        <taxon>Eukaryota</taxon>
        <taxon>Fungi</taxon>
        <taxon>Fungi incertae sedis</taxon>
        <taxon>Chytridiomycota</taxon>
        <taxon>Chytridiomycota incertae sedis</taxon>
        <taxon>Chytridiomycetes</taxon>
        <taxon>Rhizophydiales</taxon>
        <taxon>Terramycetaceae</taxon>
        <taxon>Boothiomyces</taxon>
    </lineage>
</organism>
<feature type="transmembrane region" description="Helical" evidence="2">
    <location>
        <begin position="65"/>
        <end position="87"/>
    </location>
</feature>
<feature type="transmembrane region" description="Helical" evidence="2">
    <location>
        <begin position="32"/>
        <end position="53"/>
    </location>
</feature>
<keyword evidence="3" id="KW-0732">Signal</keyword>
<evidence type="ECO:0000256" key="1">
    <source>
        <dbReference type="SAM" id="MobiDB-lite"/>
    </source>
</evidence>
<keyword evidence="5" id="KW-1185">Reference proteome</keyword>
<feature type="chain" id="PRO_5041896969" evidence="3">
    <location>
        <begin position="16"/>
        <end position="292"/>
    </location>
</feature>
<feature type="transmembrane region" description="Helical" evidence="2">
    <location>
        <begin position="93"/>
        <end position="115"/>
    </location>
</feature>
<accession>A0AAD5UDS1</accession>
<feature type="region of interest" description="Disordered" evidence="1">
    <location>
        <begin position="270"/>
        <end position="292"/>
    </location>
</feature>
<evidence type="ECO:0000313" key="5">
    <source>
        <dbReference type="Proteomes" id="UP001210925"/>
    </source>
</evidence>
<evidence type="ECO:0000313" key="4">
    <source>
        <dbReference type="EMBL" id="KAJ3252131.1"/>
    </source>
</evidence>
<sequence>MSLILSVLLPSLTLASTGLVPRQTGLFVDSSAYDRVAEFILVLLLTGDLLTLVGTTKRANRFSAIGYFITVNTYYFIVMLIHLHVFAPSTNNAIGVLASIFWWIGATTIAYFEFVQFVAIMKAVRPSQKIITEVPRIIVTLGMFLSGLLVFLAYLSAYVDLPAIFNDLTLGNLIQCSVCIPRLLSTFWILYVVRDIAKVTDGVVRKLGKGYVRISGIQILNSLVGLVLLNPTLSSDGRFISLISSVVEILIHYAICSMLAAELSDESSKGHNSATIQSKKGVASVSNLKSKD</sequence>
<evidence type="ECO:0000256" key="2">
    <source>
        <dbReference type="SAM" id="Phobius"/>
    </source>
</evidence>
<keyword evidence="2" id="KW-0472">Membrane</keyword>
<proteinExistence type="predicted"/>
<name>A0AAD5UDS1_9FUNG</name>
<dbReference type="Proteomes" id="UP001210925">
    <property type="component" value="Unassembled WGS sequence"/>
</dbReference>
<feature type="transmembrane region" description="Helical" evidence="2">
    <location>
        <begin position="136"/>
        <end position="158"/>
    </location>
</feature>
<feature type="transmembrane region" description="Helical" evidence="2">
    <location>
        <begin position="170"/>
        <end position="193"/>
    </location>
</feature>
<keyword evidence="2" id="KW-1133">Transmembrane helix</keyword>